<feature type="domain" description="HAMP" evidence="19">
    <location>
        <begin position="185"/>
        <end position="237"/>
    </location>
</feature>
<dbReference type="SMART" id="SM00387">
    <property type="entry name" value="HATPase_c"/>
    <property type="match status" value="1"/>
</dbReference>
<dbReference type="CDD" id="cd00075">
    <property type="entry name" value="HATPase"/>
    <property type="match status" value="1"/>
</dbReference>
<dbReference type="GO" id="GO:0005886">
    <property type="term" value="C:plasma membrane"/>
    <property type="evidence" value="ECO:0007669"/>
    <property type="project" value="UniProtKB-SubCell"/>
</dbReference>
<evidence type="ECO:0000256" key="17">
    <source>
        <dbReference type="SAM" id="Phobius"/>
    </source>
</evidence>
<dbReference type="Gene3D" id="1.10.287.130">
    <property type="match status" value="1"/>
</dbReference>
<accession>A0A1T2X223</accession>
<feature type="transmembrane region" description="Helical" evidence="17">
    <location>
        <begin position="6"/>
        <end position="32"/>
    </location>
</feature>
<dbReference type="FunFam" id="1.10.287.130:FF:000001">
    <property type="entry name" value="Two-component sensor histidine kinase"/>
    <property type="match status" value="1"/>
</dbReference>
<evidence type="ECO:0000313" key="21">
    <source>
        <dbReference type="Proteomes" id="UP000190188"/>
    </source>
</evidence>
<gene>
    <name evidence="20" type="ORF">BVG16_26120</name>
</gene>
<evidence type="ECO:0000256" key="2">
    <source>
        <dbReference type="ARBA" id="ARBA00004651"/>
    </source>
</evidence>
<dbReference type="EC" id="2.7.13.3" evidence="3"/>
<dbReference type="Pfam" id="PF00672">
    <property type="entry name" value="HAMP"/>
    <property type="match status" value="1"/>
</dbReference>
<keyword evidence="11 17" id="KW-1133">Transmembrane helix</keyword>
<evidence type="ECO:0000313" key="20">
    <source>
        <dbReference type="EMBL" id="OPA73920.1"/>
    </source>
</evidence>
<dbReference type="InterPro" id="IPR036890">
    <property type="entry name" value="HATPase_C_sf"/>
</dbReference>
<dbReference type="GO" id="GO:0000155">
    <property type="term" value="F:phosphorelay sensor kinase activity"/>
    <property type="evidence" value="ECO:0007669"/>
    <property type="project" value="InterPro"/>
</dbReference>
<keyword evidence="12" id="KW-0902">Two-component regulatory system</keyword>
<dbReference type="FunFam" id="3.30.565.10:FF:000006">
    <property type="entry name" value="Sensor histidine kinase WalK"/>
    <property type="match status" value="1"/>
</dbReference>
<feature type="domain" description="Histidine kinase" evidence="18">
    <location>
        <begin position="245"/>
        <end position="460"/>
    </location>
</feature>
<dbReference type="PROSITE" id="PS50109">
    <property type="entry name" value="HIS_KIN"/>
    <property type="match status" value="1"/>
</dbReference>
<protein>
    <recommendedName>
        <fullName evidence="16">Heme sensor protein HssS</fullName>
        <ecNumber evidence="3">2.7.13.3</ecNumber>
    </recommendedName>
</protein>
<keyword evidence="7 17" id="KW-0812">Transmembrane</keyword>
<dbReference type="AlphaFoldDB" id="A0A1T2X223"/>
<proteinExistence type="predicted"/>
<evidence type="ECO:0000256" key="11">
    <source>
        <dbReference type="ARBA" id="ARBA00022989"/>
    </source>
</evidence>
<keyword evidence="6" id="KW-0808">Transferase</keyword>
<dbReference type="EMBL" id="MSZX01000013">
    <property type="protein sequence ID" value="OPA73920.1"/>
    <property type="molecule type" value="Genomic_DNA"/>
</dbReference>
<keyword evidence="9 20" id="KW-0418">Kinase</keyword>
<comment type="catalytic activity">
    <reaction evidence="1">
        <text>ATP + protein L-histidine = ADP + protein N-phospho-L-histidine.</text>
        <dbReference type="EC" id="2.7.13.3"/>
    </reaction>
</comment>
<evidence type="ECO:0000256" key="15">
    <source>
        <dbReference type="ARBA" id="ARBA00037219"/>
    </source>
</evidence>
<dbReference type="OrthoDB" id="9813151at2"/>
<evidence type="ECO:0000256" key="8">
    <source>
        <dbReference type="ARBA" id="ARBA00022741"/>
    </source>
</evidence>
<dbReference type="PROSITE" id="PS50885">
    <property type="entry name" value="HAMP"/>
    <property type="match status" value="1"/>
</dbReference>
<name>A0A1T2X223_9BACL</name>
<dbReference type="SUPFAM" id="SSF158472">
    <property type="entry name" value="HAMP domain-like"/>
    <property type="match status" value="1"/>
</dbReference>
<dbReference type="Pfam" id="PF00512">
    <property type="entry name" value="HisKA"/>
    <property type="match status" value="1"/>
</dbReference>
<keyword evidence="10" id="KW-0067">ATP-binding</keyword>
<dbReference type="InterPro" id="IPR036097">
    <property type="entry name" value="HisK_dim/P_sf"/>
</dbReference>
<evidence type="ECO:0000256" key="6">
    <source>
        <dbReference type="ARBA" id="ARBA00022679"/>
    </source>
</evidence>
<dbReference type="CDD" id="cd06225">
    <property type="entry name" value="HAMP"/>
    <property type="match status" value="1"/>
</dbReference>
<dbReference type="PANTHER" id="PTHR45528:SF11">
    <property type="entry name" value="HISTIDINE KINASE"/>
    <property type="match status" value="1"/>
</dbReference>
<dbReference type="Gene3D" id="3.30.565.10">
    <property type="entry name" value="Histidine kinase-like ATPase, C-terminal domain"/>
    <property type="match status" value="1"/>
</dbReference>
<dbReference type="SUPFAM" id="SSF55874">
    <property type="entry name" value="ATPase domain of HSP90 chaperone/DNA topoisomerase II/histidine kinase"/>
    <property type="match status" value="1"/>
</dbReference>
<evidence type="ECO:0000256" key="5">
    <source>
        <dbReference type="ARBA" id="ARBA00022553"/>
    </source>
</evidence>
<dbReference type="SMART" id="SM00304">
    <property type="entry name" value="HAMP"/>
    <property type="match status" value="1"/>
</dbReference>
<comment type="subcellular location">
    <subcellularLocation>
        <location evidence="2">Cell membrane</location>
        <topology evidence="2">Multi-pass membrane protein</topology>
    </subcellularLocation>
</comment>
<dbReference type="InterPro" id="IPR005467">
    <property type="entry name" value="His_kinase_dom"/>
</dbReference>
<reference evidence="20 21" key="1">
    <citation type="submission" date="2017-01" db="EMBL/GenBank/DDBJ databases">
        <title>Genome analysis of Paenibacillus selenitrireducens ES3-24.</title>
        <authorList>
            <person name="Xu D."/>
            <person name="Yao R."/>
            <person name="Zheng S."/>
        </authorList>
    </citation>
    <scope>NUCLEOTIDE SEQUENCE [LARGE SCALE GENOMIC DNA]</scope>
    <source>
        <strain evidence="20 21">ES3-24</strain>
    </source>
</reference>
<dbReference type="Gene3D" id="6.10.340.10">
    <property type="match status" value="1"/>
</dbReference>
<dbReference type="RefSeq" id="WP_078502149.1">
    <property type="nucleotide sequence ID" value="NZ_MSZX01000013.1"/>
</dbReference>
<evidence type="ECO:0000259" key="18">
    <source>
        <dbReference type="PROSITE" id="PS50109"/>
    </source>
</evidence>
<evidence type="ECO:0000256" key="10">
    <source>
        <dbReference type="ARBA" id="ARBA00022840"/>
    </source>
</evidence>
<evidence type="ECO:0000256" key="12">
    <source>
        <dbReference type="ARBA" id="ARBA00023012"/>
    </source>
</evidence>
<keyword evidence="4" id="KW-1003">Cell membrane</keyword>
<dbReference type="Proteomes" id="UP000190188">
    <property type="component" value="Unassembled WGS sequence"/>
</dbReference>
<evidence type="ECO:0000256" key="1">
    <source>
        <dbReference type="ARBA" id="ARBA00000085"/>
    </source>
</evidence>
<keyword evidence="14 17" id="KW-0472">Membrane</keyword>
<dbReference type="GO" id="GO:0005524">
    <property type="term" value="F:ATP binding"/>
    <property type="evidence" value="ECO:0007669"/>
    <property type="project" value="UniProtKB-KW"/>
</dbReference>
<dbReference type="PRINTS" id="PR00344">
    <property type="entry name" value="BCTRLSENSOR"/>
</dbReference>
<evidence type="ECO:0000256" key="9">
    <source>
        <dbReference type="ARBA" id="ARBA00022777"/>
    </source>
</evidence>
<dbReference type="SMART" id="SM00388">
    <property type="entry name" value="HisKA"/>
    <property type="match status" value="1"/>
</dbReference>
<dbReference type="Pfam" id="PF02518">
    <property type="entry name" value="HATPase_c"/>
    <property type="match status" value="1"/>
</dbReference>
<comment type="caution">
    <text evidence="20">The sequence shown here is derived from an EMBL/GenBank/DDBJ whole genome shotgun (WGS) entry which is preliminary data.</text>
</comment>
<evidence type="ECO:0000256" key="14">
    <source>
        <dbReference type="ARBA" id="ARBA00023136"/>
    </source>
</evidence>
<keyword evidence="13" id="KW-0843">Virulence</keyword>
<dbReference type="InterPro" id="IPR050398">
    <property type="entry name" value="HssS/ArlS-like"/>
</dbReference>
<dbReference type="PANTHER" id="PTHR45528">
    <property type="entry name" value="SENSOR HISTIDINE KINASE CPXA"/>
    <property type="match status" value="1"/>
</dbReference>
<keyword evidence="5" id="KW-0597">Phosphoprotein</keyword>
<feature type="transmembrane region" description="Helical" evidence="17">
    <location>
        <begin position="163"/>
        <end position="188"/>
    </location>
</feature>
<dbReference type="SUPFAM" id="SSF47384">
    <property type="entry name" value="Homodimeric domain of signal transducing histidine kinase"/>
    <property type="match status" value="1"/>
</dbReference>
<evidence type="ECO:0000259" key="19">
    <source>
        <dbReference type="PROSITE" id="PS50885"/>
    </source>
</evidence>
<dbReference type="InterPro" id="IPR003660">
    <property type="entry name" value="HAMP_dom"/>
</dbReference>
<dbReference type="CDD" id="cd00082">
    <property type="entry name" value="HisKA"/>
    <property type="match status" value="1"/>
</dbReference>
<keyword evidence="8" id="KW-0547">Nucleotide-binding</keyword>
<sequence length="465" mass="53548">MKTLYFRIVLTFVLILMTSGILALFMMNLYYIGHVRDTNEQKIVKIGQEIRSLFEQNPDLELNSYLTHIAALGYQIYAVDKKLEGTYYGDPFKRKQLDTAQIQLVLQGGIYRGIQDEGRLLKVNNYFENSLRNSVGLPLDVHGTRYAVFIRPNLEQQIGEVRILLSLLLGFTFLFSIVLIVIFSRFIVKPIKKLTDATHKIVGGDYRIEMDVTRTDEIGNLARDFTHMAQSLQQLDQMRQEFVANVSHEIQSPLTSIQGFAQSIRNKRTSPEEEQKYLLIIEEESKRLSSLSKQLLTLATLDKEEHVLKPSSFRLDEQIRQILIVTEFQWVDKHLELDPNLIEMTIIGDQQLLYQVWYNLITNAIKFSNPGDSLHIDMHVDQQDIIVKIRDTGIGIPDNELSHIFERFYKADKNRNRTRSGSGLGLSIVHKVITMHNGHIDVHSELGQGTTFIVRLPQVKNTYEA</sequence>
<dbReference type="InterPro" id="IPR003594">
    <property type="entry name" value="HATPase_dom"/>
</dbReference>
<evidence type="ECO:0000256" key="13">
    <source>
        <dbReference type="ARBA" id="ARBA00023026"/>
    </source>
</evidence>
<keyword evidence="21" id="KW-1185">Reference proteome</keyword>
<evidence type="ECO:0000256" key="7">
    <source>
        <dbReference type="ARBA" id="ARBA00022692"/>
    </source>
</evidence>
<dbReference type="InterPro" id="IPR003661">
    <property type="entry name" value="HisK_dim/P_dom"/>
</dbReference>
<evidence type="ECO:0000256" key="3">
    <source>
        <dbReference type="ARBA" id="ARBA00012438"/>
    </source>
</evidence>
<dbReference type="STRING" id="1324314.BVG16_26120"/>
<organism evidence="20 21">
    <name type="scientific">Paenibacillus selenitireducens</name>
    <dbReference type="NCBI Taxonomy" id="1324314"/>
    <lineage>
        <taxon>Bacteria</taxon>
        <taxon>Bacillati</taxon>
        <taxon>Bacillota</taxon>
        <taxon>Bacilli</taxon>
        <taxon>Bacillales</taxon>
        <taxon>Paenibacillaceae</taxon>
        <taxon>Paenibacillus</taxon>
    </lineage>
</organism>
<evidence type="ECO:0000256" key="4">
    <source>
        <dbReference type="ARBA" id="ARBA00022475"/>
    </source>
</evidence>
<dbReference type="InterPro" id="IPR004358">
    <property type="entry name" value="Sig_transdc_His_kin-like_C"/>
</dbReference>
<evidence type="ECO:0000256" key="16">
    <source>
        <dbReference type="ARBA" id="ARBA00040841"/>
    </source>
</evidence>
<comment type="function">
    <text evidence="15">Member of the two-component regulatory system HssS/HssR involved in intracellular heme homeostasis and tempering of staphylococcal virulence. HssS functions as a heme sensor histidine kinase which is autophosphorylated at a histidine residue and transfers its phosphate group to an aspartate residue of HssR. HssR/HssS activates the expression of hrtAB, an efflux pump, in response to extracellular heme, hemin, hemoglobin or blood.</text>
</comment>